<organism evidence="1 2">
    <name type="scientific">Methanobacterium paludis (strain DSM 25820 / JCM 18151 / SWAN1)</name>
    <dbReference type="NCBI Taxonomy" id="868131"/>
    <lineage>
        <taxon>Archaea</taxon>
        <taxon>Methanobacteriati</taxon>
        <taxon>Methanobacteriota</taxon>
        <taxon>Methanomada group</taxon>
        <taxon>Methanobacteria</taxon>
        <taxon>Methanobacteriales</taxon>
        <taxon>Methanobacteriaceae</taxon>
        <taxon>Methanobacterium</taxon>
    </lineage>
</organism>
<dbReference type="KEGG" id="mew:MSWAN_1675"/>
<keyword evidence="2" id="KW-1185">Reference proteome</keyword>
<evidence type="ECO:0000313" key="2">
    <source>
        <dbReference type="Proteomes" id="UP000009231"/>
    </source>
</evidence>
<proteinExistence type="predicted"/>
<dbReference type="RefSeq" id="WP_013826185.1">
    <property type="nucleotide sequence ID" value="NC_015574.1"/>
</dbReference>
<dbReference type="EMBL" id="CP002772">
    <property type="protein sequence ID" value="AEG18686.1"/>
    <property type="molecule type" value="Genomic_DNA"/>
</dbReference>
<protein>
    <submittedName>
        <fullName evidence="1">Uncharacterized protein</fullName>
    </submittedName>
</protein>
<reference evidence="1 2" key="1">
    <citation type="journal article" date="2014" name="Int. J. Syst. Evol. Microbiol.">
        <title>Methanobacterium paludis sp. nov. and a novel strain of Methanobacterium lacus isolated from northern peatlands.</title>
        <authorList>
            <person name="Cadillo-Quiroz H."/>
            <person name="Brauer S.L."/>
            <person name="Goodson N."/>
            <person name="Yavitt J.B."/>
            <person name="Zinder S.H."/>
        </authorList>
    </citation>
    <scope>NUCLEOTIDE SEQUENCE [LARGE SCALE GENOMIC DNA]</scope>
    <source>
        <strain evidence="2">DSM 25820 / JCM 18151 / SWAN1</strain>
    </source>
</reference>
<gene>
    <name evidence="1" type="ordered locus">MSWAN_1675</name>
</gene>
<sequence>MKYTVKVYKKIMETEVEAESLISAKKQVEDILDKDKDLILRVSIPQEKPPGTFFKSKFADLVIIDDPTKDFVDPTSLSYNEKVRTAAQMLANRNHNMRFLDPRVKPLTCEEITKAVVKLLGENGNE</sequence>
<name>F6D2V7_METPW</name>
<dbReference type="GeneID" id="10669184"/>
<evidence type="ECO:0000313" key="1">
    <source>
        <dbReference type="EMBL" id="AEG18686.1"/>
    </source>
</evidence>
<dbReference type="Proteomes" id="UP000009231">
    <property type="component" value="Chromosome"/>
</dbReference>
<dbReference type="AlphaFoldDB" id="F6D2V7"/>
<accession>F6D2V7</accession>
<dbReference type="HOGENOM" id="CLU_1976549_0_0_2"/>
<dbReference type="STRING" id="868131.MSWAN_1675"/>